<feature type="region of interest" description="Disordered" evidence="1">
    <location>
        <begin position="1"/>
        <end position="38"/>
    </location>
</feature>
<proteinExistence type="predicted"/>
<protein>
    <submittedName>
        <fullName evidence="3">Uncharacterized protein</fullName>
    </submittedName>
</protein>
<sequence length="80" mass="8736">MLKFLMKNKEEQGGSSSKDNKSGGNFYSERQSHSVPPSLITAFPSHKRVAVKRSPADVLVRPFGDAAPIVFALCAVTTNW</sequence>
<evidence type="ECO:0000313" key="3">
    <source>
        <dbReference type="WBParaSite" id="L893_g9676.t1"/>
    </source>
</evidence>
<evidence type="ECO:0000313" key="2">
    <source>
        <dbReference type="Proteomes" id="UP000095287"/>
    </source>
</evidence>
<dbReference type="Proteomes" id="UP000095287">
    <property type="component" value="Unplaced"/>
</dbReference>
<name>A0A1I8AVK3_9BILA</name>
<keyword evidence="2" id="KW-1185">Reference proteome</keyword>
<dbReference type="WBParaSite" id="L893_g9676.t1">
    <property type="protein sequence ID" value="L893_g9676.t1"/>
    <property type="gene ID" value="L893_g9676"/>
</dbReference>
<accession>A0A1I8AVK3</accession>
<dbReference type="AlphaFoldDB" id="A0A1I8AVK3"/>
<reference evidence="3" key="1">
    <citation type="submission" date="2016-11" db="UniProtKB">
        <authorList>
            <consortium name="WormBaseParasite"/>
        </authorList>
    </citation>
    <scope>IDENTIFICATION</scope>
</reference>
<evidence type="ECO:0000256" key="1">
    <source>
        <dbReference type="SAM" id="MobiDB-lite"/>
    </source>
</evidence>
<feature type="compositionally biased region" description="Low complexity" evidence="1">
    <location>
        <begin position="13"/>
        <end position="25"/>
    </location>
</feature>
<organism evidence="2 3">
    <name type="scientific">Steinernema glaseri</name>
    <dbReference type="NCBI Taxonomy" id="37863"/>
    <lineage>
        <taxon>Eukaryota</taxon>
        <taxon>Metazoa</taxon>
        <taxon>Ecdysozoa</taxon>
        <taxon>Nematoda</taxon>
        <taxon>Chromadorea</taxon>
        <taxon>Rhabditida</taxon>
        <taxon>Tylenchina</taxon>
        <taxon>Panagrolaimomorpha</taxon>
        <taxon>Strongyloidoidea</taxon>
        <taxon>Steinernematidae</taxon>
        <taxon>Steinernema</taxon>
    </lineage>
</organism>